<protein>
    <submittedName>
        <fullName evidence="3">Uncharacterized protein (TIGR03083 family)</fullName>
    </submittedName>
</protein>
<dbReference type="InterPro" id="IPR034660">
    <property type="entry name" value="DinB/YfiT-like"/>
</dbReference>
<dbReference type="PANTHER" id="PTHR40758:SF1">
    <property type="entry name" value="CONSERVED PROTEIN"/>
    <property type="match status" value="1"/>
</dbReference>
<accession>A0ABS5AHB4</accession>
<dbReference type="PANTHER" id="PTHR40758">
    <property type="entry name" value="CONSERVED PROTEIN"/>
    <property type="match status" value="1"/>
</dbReference>
<dbReference type="EMBL" id="JAGIOO010000001">
    <property type="protein sequence ID" value="MBP2475969.1"/>
    <property type="molecule type" value="Genomic_DNA"/>
</dbReference>
<proteinExistence type="predicted"/>
<dbReference type="Pfam" id="PF11716">
    <property type="entry name" value="MDMPI_N"/>
    <property type="match status" value="1"/>
</dbReference>
<dbReference type="Proteomes" id="UP001519363">
    <property type="component" value="Unassembled WGS sequence"/>
</dbReference>
<dbReference type="Pfam" id="PF07398">
    <property type="entry name" value="MDMPI_C"/>
    <property type="match status" value="1"/>
</dbReference>
<keyword evidence="4" id="KW-1185">Reference proteome</keyword>
<dbReference type="InterPro" id="IPR017517">
    <property type="entry name" value="Maleyloyr_isom"/>
</dbReference>
<feature type="domain" description="Mycothiol-dependent maleylpyruvate isomerase metal-binding" evidence="2">
    <location>
        <begin position="9"/>
        <end position="129"/>
    </location>
</feature>
<organism evidence="3 4">
    <name type="scientific">Crossiella equi</name>
    <dbReference type="NCBI Taxonomy" id="130796"/>
    <lineage>
        <taxon>Bacteria</taxon>
        <taxon>Bacillati</taxon>
        <taxon>Actinomycetota</taxon>
        <taxon>Actinomycetes</taxon>
        <taxon>Pseudonocardiales</taxon>
        <taxon>Pseudonocardiaceae</taxon>
        <taxon>Crossiella</taxon>
    </lineage>
</organism>
<evidence type="ECO:0000259" key="1">
    <source>
        <dbReference type="Pfam" id="PF07398"/>
    </source>
</evidence>
<sequence length="249" mass="27216">MEHSDFLEQIRVHSEALRAAALKAGPDAPVPTCPGWTVQKLVAHLARIQAWVAVNIETAATERPEFPPAPRDWAELHAWWVARQDRLLTVLAETPRSAASWTFGLQVAEPVAFWARRQAHEAAIHRLDAEHALYEVAGGVDPAAELRFDPPFAADGVAEALGVVLRARPHAEIQDEGTLLFHAADAGETWQLTLVPGERPELGPVRGSGVDADAVVAGTADAVYRWLWRRPNKAALTGRTELLDTIRTP</sequence>
<dbReference type="InterPro" id="IPR024344">
    <property type="entry name" value="MDMPI_metal-binding"/>
</dbReference>
<evidence type="ECO:0000259" key="2">
    <source>
        <dbReference type="Pfam" id="PF11716"/>
    </source>
</evidence>
<name>A0ABS5AHB4_9PSEU</name>
<evidence type="ECO:0000313" key="3">
    <source>
        <dbReference type="EMBL" id="MBP2475969.1"/>
    </source>
</evidence>
<reference evidence="3 4" key="1">
    <citation type="submission" date="2021-03" db="EMBL/GenBank/DDBJ databases">
        <title>Sequencing the genomes of 1000 actinobacteria strains.</title>
        <authorList>
            <person name="Klenk H.-P."/>
        </authorList>
    </citation>
    <scope>NUCLEOTIDE SEQUENCE [LARGE SCALE GENOMIC DNA]</scope>
    <source>
        <strain evidence="3 4">DSM 44580</strain>
    </source>
</reference>
<feature type="domain" description="MDMPI C-terminal" evidence="1">
    <location>
        <begin position="152"/>
        <end position="244"/>
    </location>
</feature>
<comment type="caution">
    <text evidence="3">The sequence shown here is derived from an EMBL/GenBank/DDBJ whole genome shotgun (WGS) entry which is preliminary data.</text>
</comment>
<evidence type="ECO:0000313" key="4">
    <source>
        <dbReference type="Proteomes" id="UP001519363"/>
    </source>
</evidence>
<dbReference type="NCBIfam" id="TIGR03083">
    <property type="entry name" value="maleylpyruvate isomerase family mycothiol-dependent enzyme"/>
    <property type="match status" value="1"/>
</dbReference>
<gene>
    <name evidence="3" type="ORF">JOF53_004841</name>
</gene>
<dbReference type="SUPFAM" id="SSF109854">
    <property type="entry name" value="DinB/YfiT-like putative metalloenzymes"/>
    <property type="match status" value="1"/>
</dbReference>
<dbReference type="RefSeq" id="WP_086784311.1">
    <property type="nucleotide sequence ID" value="NZ_JAGIOO010000001.1"/>
</dbReference>
<dbReference type="InterPro" id="IPR010872">
    <property type="entry name" value="MDMPI_C-term_domain"/>
</dbReference>